<evidence type="ECO:0000313" key="2">
    <source>
        <dbReference type="Proteomes" id="UP000241808"/>
    </source>
</evidence>
<accession>A0A2T4ZFD2</accession>
<sequence>MAKDNWGELARIGMFIVGREVVPEAEWWAMAPAGVSIHAARVTAGSPWAPWTTDRTGVTLCEDLVRGCRDFVAIGVDVAVLGHSSSSLVGGPGWDEATITALGAALGPKVRPTTNGADVRAALAHLGVTRPFLVMPAWMSDSVLTAAGRYLDGYGTPASAIWRYRPPAPWDALPPDGLYPAGMATAQETEGLMAQVLEQCPAHADGILLAGTGFRCVGIIAELEARLGRPVVTANQASLWNALRLAGVTAKREGYGALLAG</sequence>
<dbReference type="InterPro" id="IPR026286">
    <property type="entry name" value="MaiA/AMDase"/>
</dbReference>
<dbReference type="OrthoDB" id="9816064at2"/>
<protein>
    <submittedName>
        <fullName evidence="1">Maleate isomerase</fullName>
    </submittedName>
</protein>
<dbReference type="AlphaFoldDB" id="A0A2T4ZFD2"/>
<evidence type="ECO:0000313" key="1">
    <source>
        <dbReference type="EMBL" id="PTM60621.1"/>
    </source>
</evidence>
<dbReference type="PANTHER" id="PTHR40267">
    <property type="entry name" value="BLR3294 PROTEIN"/>
    <property type="match status" value="1"/>
</dbReference>
<dbReference type="EMBL" id="PZZL01000002">
    <property type="protein sequence ID" value="PTM60621.1"/>
    <property type="molecule type" value="Genomic_DNA"/>
</dbReference>
<dbReference type="Pfam" id="PF17645">
    <property type="entry name" value="Amdase"/>
    <property type="match status" value="1"/>
</dbReference>
<dbReference type="Proteomes" id="UP000241808">
    <property type="component" value="Unassembled WGS sequence"/>
</dbReference>
<organism evidence="1 2">
    <name type="scientific">Phreatobacter oligotrophus</name>
    <dbReference type="NCBI Taxonomy" id="1122261"/>
    <lineage>
        <taxon>Bacteria</taxon>
        <taxon>Pseudomonadati</taxon>
        <taxon>Pseudomonadota</taxon>
        <taxon>Alphaproteobacteria</taxon>
        <taxon>Hyphomicrobiales</taxon>
        <taxon>Phreatobacteraceae</taxon>
        <taxon>Phreatobacter</taxon>
    </lineage>
</organism>
<reference evidence="1 2" key="1">
    <citation type="submission" date="2018-04" db="EMBL/GenBank/DDBJ databases">
        <title>Genomic Encyclopedia of Archaeal and Bacterial Type Strains, Phase II (KMG-II): from individual species to whole genera.</title>
        <authorList>
            <person name="Goeker M."/>
        </authorList>
    </citation>
    <scope>NUCLEOTIDE SEQUENCE [LARGE SCALE GENOMIC DNA]</scope>
    <source>
        <strain evidence="1 2">DSM 25521</strain>
    </source>
</reference>
<dbReference type="PANTHER" id="PTHR40267:SF1">
    <property type="entry name" value="BLR3294 PROTEIN"/>
    <property type="match status" value="1"/>
</dbReference>
<dbReference type="InterPro" id="IPR053714">
    <property type="entry name" value="Iso_Racemase_Enz_sf"/>
</dbReference>
<dbReference type="Gene3D" id="3.40.50.12500">
    <property type="match status" value="1"/>
</dbReference>
<proteinExistence type="predicted"/>
<keyword evidence="1" id="KW-0413">Isomerase</keyword>
<dbReference type="RefSeq" id="WP_108174586.1">
    <property type="nucleotide sequence ID" value="NZ_PZZL01000002.1"/>
</dbReference>
<comment type="caution">
    <text evidence="1">The sequence shown here is derived from an EMBL/GenBank/DDBJ whole genome shotgun (WGS) entry which is preliminary data.</text>
</comment>
<name>A0A2T4ZFD2_9HYPH</name>
<gene>
    <name evidence="1" type="ORF">C8P69_1023</name>
</gene>
<dbReference type="GO" id="GO:0016853">
    <property type="term" value="F:isomerase activity"/>
    <property type="evidence" value="ECO:0007669"/>
    <property type="project" value="UniProtKB-KW"/>
</dbReference>
<keyword evidence="2" id="KW-1185">Reference proteome</keyword>